<dbReference type="EMBL" id="JAGQLN010000030">
    <property type="protein sequence ID" value="MCA9377230.1"/>
    <property type="molecule type" value="Genomic_DNA"/>
</dbReference>
<evidence type="ECO:0000256" key="1">
    <source>
        <dbReference type="SAM" id="Coils"/>
    </source>
</evidence>
<protein>
    <submittedName>
        <fullName evidence="2">Uncharacterized protein</fullName>
    </submittedName>
</protein>
<comment type="caution">
    <text evidence="2">The sequence shown here is derived from an EMBL/GenBank/DDBJ whole genome shotgun (WGS) entry which is preliminary data.</text>
</comment>
<gene>
    <name evidence="2" type="ORF">KC685_04915</name>
</gene>
<evidence type="ECO:0000313" key="2">
    <source>
        <dbReference type="EMBL" id="MCA9377230.1"/>
    </source>
</evidence>
<dbReference type="Proteomes" id="UP000741282">
    <property type="component" value="Unassembled WGS sequence"/>
</dbReference>
<dbReference type="AlphaFoldDB" id="A0A955I1D4"/>
<organism evidence="2 3">
    <name type="scientific">Candidatus Dojkabacteria bacterium</name>
    <dbReference type="NCBI Taxonomy" id="2099670"/>
    <lineage>
        <taxon>Bacteria</taxon>
        <taxon>Candidatus Dojkabacteria</taxon>
    </lineage>
</organism>
<keyword evidence="1" id="KW-0175">Coiled coil</keyword>
<accession>A0A955I1D4</accession>
<proteinExistence type="predicted"/>
<evidence type="ECO:0000313" key="3">
    <source>
        <dbReference type="Proteomes" id="UP000741282"/>
    </source>
</evidence>
<reference evidence="2" key="2">
    <citation type="journal article" date="2021" name="Microbiome">
        <title>Successional dynamics and alternative stable states in a saline activated sludge microbial community over 9 years.</title>
        <authorList>
            <person name="Wang Y."/>
            <person name="Ye J."/>
            <person name="Ju F."/>
            <person name="Liu L."/>
            <person name="Boyd J.A."/>
            <person name="Deng Y."/>
            <person name="Parks D.H."/>
            <person name="Jiang X."/>
            <person name="Yin X."/>
            <person name="Woodcroft B.J."/>
            <person name="Tyson G.W."/>
            <person name="Hugenholtz P."/>
            <person name="Polz M.F."/>
            <person name="Zhang T."/>
        </authorList>
    </citation>
    <scope>NUCLEOTIDE SEQUENCE</scope>
    <source>
        <strain evidence="2">HKST-UBA17</strain>
    </source>
</reference>
<reference evidence="2" key="1">
    <citation type="submission" date="2020-04" db="EMBL/GenBank/DDBJ databases">
        <authorList>
            <person name="Zhang T."/>
        </authorList>
    </citation>
    <scope>NUCLEOTIDE SEQUENCE</scope>
    <source>
        <strain evidence="2">HKST-UBA17</strain>
    </source>
</reference>
<sequence length="781" mass="90771">MSDSWNDFKITHGGVEGARAAFEKACETLFRKIYDSENVQQVAVKQGDGGIDILVGNIGVEPIIVIQCKFFIEQFGDSQKNQIRKSFKTAINSTSYEMKKWILCIPIVLPLDEQIWWSKWKSTTLSENKKNDDFIQLKNGNELIDLIEAYRLYNHIFNKTDSIKIEDIHRALYAPSLVEMTDNEATSYQTALLKVSYLMTKEGMQINLTNKQIFDTLVLVLIYDLTRNRNETIKSEDVCDELKKSIKVSLDNNKINATLSRLKKKKLIVSDGTKLNVSDDYAHRMEQSDEGIHDDFHIITQWVLKELNKLIEFNLNEEQKEIVRTNVIDSIVGFHKLYAYDVLVENGDITDEQVNSLLLNRSKNNLSKEVSDCLILILGRLLSNPESKLKLILDKIRKTYLGLQLIGLDPKVRTTRETTHSGKTYVLDTDFVLNLVATHSLKSPTYRKIIEILQKSNAKIVIPLEILEEVCVHAKYAHRSYQYFSSTSENLDLDLLLEKVTNVFVESYFNRPKEDLDVSFKVYLSNFYDEKDSLEFIKEYIEDEISKNIGYYTLEQSEEPSSGVDPLRAELQEKILGLTLETEKSEFRDEAENTRIARTDALMYMNFYKMNNHSVITTSTRALKSAKDLGIYRNFYIKPLVILSYMELELSNNLEYKDVSSILFNPFLHYTINDGWDEIKKVIDLGCDLKGAKVTRLKRDLKDITIKILHDENTGEISEDDLVVVNELIQKEYRFSGRVNDLVENMNRTREENEDLKRQLLEYEEKEKKKQKYLKRVRRRR</sequence>
<name>A0A955I1D4_9BACT</name>
<feature type="coiled-coil region" evidence="1">
    <location>
        <begin position="739"/>
        <end position="776"/>
    </location>
</feature>